<evidence type="ECO:0000313" key="1">
    <source>
        <dbReference type="EMBL" id="CAK7346793.1"/>
    </source>
</evidence>
<accession>A0AAV1S978</accession>
<sequence length="56" mass="6096">MLAGVAFGVIGPCIYTVDGTMLHEVKNFKPGYQTLGTNHCKNNSCVNLKEGHDMIK</sequence>
<evidence type="ECO:0000313" key="2">
    <source>
        <dbReference type="Proteomes" id="UP001314170"/>
    </source>
</evidence>
<organism evidence="1 2">
    <name type="scientific">Dovyalis caffra</name>
    <dbReference type="NCBI Taxonomy" id="77055"/>
    <lineage>
        <taxon>Eukaryota</taxon>
        <taxon>Viridiplantae</taxon>
        <taxon>Streptophyta</taxon>
        <taxon>Embryophyta</taxon>
        <taxon>Tracheophyta</taxon>
        <taxon>Spermatophyta</taxon>
        <taxon>Magnoliopsida</taxon>
        <taxon>eudicotyledons</taxon>
        <taxon>Gunneridae</taxon>
        <taxon>Pentapetalae</taxon>
        <taxon>rosids</taxon>
        <taxon>fabids</taxon>
        <taxon>Malpighiales</taxon>
        <taxon>Salicaceae</taxon>
        <taxon>Flacourtieae</taxon>
        <taxon>Dovyalis</taxon>
    </lineage>
</organism>
<comment type="caution">
    <text evidence="1">The sequence shown here is derived from an EMBL/GenBank/DDBJ whole genome shotgun (WGS) entry which is preliminary data.</text>
</comment>
<protein>
    <submittedName>
        <fullName evidence="1">Uncharacterized protein</fullName>
    </submittedName>
</protein>
<reference evidence="1 2" key="1">
    <citation type="submission" date="2024-01" db="EMBL/GenBank/DDBJ databases">
        <authorList>
            <person name="Waweru B."/>
        </authorList>
    </citation>
    <scope>NUCLEOTIDE SEQUENCE [LARGE SCALE GENOMIC DNA]</scope>
</reference>
<name>A0AAV1S978_9ROSI</name>
<proteinExistence type="predicted"/>
<dbReference type="AlphaFoldDB" id="A0AAV1S978"/>
<dbReference type="Proteomes" id="UP001314170">
    <property type="component" value="Unassembled WGS sequence"/>
</dbReference>
<gene>
    <name evidence="1" type="ORF">DCAF_LOCUS19471</name>
</gene>
<keyword evidence="2" id="KW-1185">Reference proteome</keyword>
<dbReference type="EMBL" id="CAWUPB010001173">
    <property type="protein sequence ID" value="CAK7346793.1"/>
    <property type="molecule type" value="Genomic_DNA"/>
</dbReference>